<sequence length="1054" mass="110993">MVPFTVETQAILCRAFEDVVVANLGKQEDVEEAYPRPGYADPEGTTEPYVDLAGDLYHLFNNTLPNLNISDTWTQAWTDEFSNFLMWGATAQTMGMNATVKLMSISINEMVFSGSVVLAPLVPLEVLIVVEGGDGEAVSGAQASALAQAVSEANEDVYVTVTARNASASLALFTNVLENETYLASPDGLVEAQTPGYQAVVLDVSAFACARNATTGELARAEPGVIALDWEACALSDYAAQLNETLFGQADALGAALGAANLSSARLVQLRRRPPPELPARETATASVPWHLDRIDQHELPMDGAYTANNTAAGVAVYVLTGGIDASHPEFANPDGSTRIKAGWGYNGSDPLEDCADAFAWYGFGTFGASLLGGNTMGVAKNASMTSIRFRTSCMLESAAIWSPGGLPSAIDMVLSTHASPAVMLIDTWWSPDRMSSDDDAWIESAISSRLTQAAASNITIVVPAGYGCCDVCENIFAAHPGTIAVGASDEHDVLTIFGARNSSCIDLFAPGGGLGGGVLGAMAGGGYTSVIARTHGAAYIVAGMAAQYLAANPTASPAQVRAALEDATTREQLLDIGEYAPNKLAFTNITQNMTASDMGYGDPSDTTATPPSAPSSSSSSGLSTAAIVGIAVPLGVLFIAAKTTCLYFLIKRRRDRRAAAGAVDPERDWEISEDRIEILRRPGGEPQQLGAGSFGKVVKALKDGVQVVAVKTLHCGEDDPLREHFVREIAMLRYVSRDANIVQFYGAVVSPKALMLVCEHMEGGDLRRALSGEGRARLRWAAGGKAVALDITRGLHALHTSRVSHRDIKSSNVLLTRDGRAKLGDVGLAKLLEEQYQSDGFVGTFAWAAPELLMGGRCDERVDIWSLGTVLWELATQEMPMRGMLRPPVVPDECPRELVDVIHACMQHNPEDRPSAREVYNMLLATPPLEGYEGAGVLGDVAGSGASSAPDDSLGKVEGPDTPPELGADSAARRAWPLQAIDSAVQAASRGAGAAQRAVSPKLHAVVTQIRQRMRSQEASKNGSNSGTGSSGSPLSKASRKASGTGDSKDDLV</sequence>
<dbReference type="PROSITE" id="PS50011">
    <property type="entry name" value="PROTEIN_KINASE_DOM"/>
    <property type="match status" value="1"/>
</dbReference>
<comment type="caution">
    <text evidence="5">Lacks conserved residue(s) required for the propagation of feature annotation.</text>
</comment>
<evidence type="ECO:0000256" key="6">
    <source>
        <dbReference type="PROSITE-ProRule" id="PRU10141"/>
    </source>
</evidence>
<evidence type="ECO:0000256" key="7">
    <source>
        <dbReference type="SAM" id="MobiDB-lite"/>
    </source>
</evidence>
<feature type="transmembrane region" description="Helical" evidence="8">
    <location>
        <begin position="626"/>
        <end position="651"/>
    </location>
</feature>
<feature type="region of interest" description="Disordered" evidence="7">
    <location>
        <begin position="597"/>
        <end position="620"/>
    </location>
</feature>
<dbReference type="Pfam" id="PF00069">
    <property type="entry name" value="Pkinase"/>
    <property type="match status" value="1"/>
</dbReference>
<reference evidence="10" key="1">
    <citation type="submission" date="2021-01" db="EMBL/GenBank/DDBJ databases">
        <authorList>
            <person name="Eckstrom K.M.E."/>
        </authorList>
    </citation>
    <scope>NUCLEOTIDE SEQUENCE</scope>
    <source>
        <strain evidence="10">UVCC 0001</strain>
    </source>
</reference>
<dbReference type="InterPro" id="IPR008271">
    <property type="entry name" value="Ser/Thr_kinase_AS"/>
</dbReference>
<feature type="region of interest" description="Disordered" evidence="7">
    <location>
        <begin position="993"/>
        <end position="1054"/>
    </location>
</feature>
<dbReference type="Pfam" id="PF00082">
    <property type="entry name" value="Peptidase_S8"/>
    <property type="match status" value="1"/>
</dbReference>
<dbReference type="InterPro" id="IPR000719">
    <property type="entry name" value="Prot_kinase_dom"/>
</dbReference>
<dbReference type="GO" id="GO:0004674">
    <property type="term" value="F:protein serine/threonine kinase activity"/>
    <property type="evidence" value="ECO:0007669"/>
    <property type="project" value="TreeGrafter"/>
</dbReference>
<keyword evidence="8" id="KW-1133">Transmembrane helix</keyword>
<keyword evidence="8" id="KW-0812">Transmembrane</keyword>
<proteinExistence type="inferred from homology"/>
<comment type="caution">
    <text evidence="10">The sequence shown here is derived from an EMBL/GenBank/DDBJ whole genome shotgun (WGS) entry which is preliminary data.</text>
</comment>
<dbReference type="Gene3D" id="3.40.50.200">
    <property type="entry name" value="Peptidase S8/S53 domain"/>
    <property type="match status" value="1"/>
</dbReference>
<feature type="binding site" evidence="6">
    <location>
        <position position="712"/>
    </location>
    <ligand>
        <name>ATP</name>
        <dbReference type="ChEBI" id="CHEBI:30616"/>
    </ligand>
</feature>
<evidence type="ECO:0000313" key="10">
    <source>
        <dbReference type="EMBL" id="KAK2080264.1"/>
    </source>
</evidence>
<feature type="domain" description="Protein kinase" evidence="9">
    <location>
        <begin position="684"/>
        <end position="930"/>
    </location>
</feature>
<evidence type="ECO:0000256" key="5">
    <source>
        <dbReference type="PROSITE-ProRule" id="PRU01240"/>
    </source>
</evidence>
<dbReference type="AlphaFoldDB" id="A0AAD9MIJ3"/>
<dbReference type="EMBL" id="JASFZW010000001">
    <property type="protein sequence ID" value="KAK2080264.1"/>
    <property type="molecule type" value="Genomic_DNA"/>
</dbReference>
<evidence type="ECO:0000313" key="11">
    <source>
        <dbReference type="Proteomes" id="UP001255856"/>
    </source>
</evidence>
<dbReference type="SMART" id="SM00220">
    <property type="entry name" value="S_TKc"/>
    <property type="match status" value="1"/>
</dbReference>
<dbReference type="InterPro" id="IPR017441">
    <property type="entry name" value="Protein_kinase_ATP_BS"/>
</dbReference>
<evidence type="ECO:0000256" key="2">
    <source>
        <dbReference type="ARBA" id="ARBA00022741"/>
    </source>
</evidence>
<comment type="similarity">
    <text evidence="5">Belongs to the peptidase S8 family.</text>
</comment>
<dbReference type="PROSITE" id="PS00107">
    <property type="entry name" value="PROTEIN_KINASE_ATP"/>
    <property type="match status" value="1"/>
</dbReference>
<keyword evidence="3" id="KW-0418">Kinase</keyword>
<dbReference type="InterPro" id="IPR051681">
    <property type="entry name" value="Ser/Thr_Kinases-Pseudokinases"/>
</dbReference>
<dbReference type="GO" id="GO:0005524">
    <property type="term" value="F:ATP binding"/>
    <property type="evidence" value="ECO:0007669"/>
    <property type="project" value="UniProtKB-UniRule"/>
</dbReference>
<dbReference type="PROSITE" id="PS00108">
    <property type="entry name" value="PROTEIN_KINASE_ST"/>
    <property type="match status" value="1"/>
</dbReference>
<dbReference type="InterPro" id="IPR036852">
    <property type="entry name" value="Peptidase_S8/S53_dom_sf"/>
</dbReference>
<dbReference type="Proteomes" id="UP001255856">
    <property type="component" value="Unassembled WGS sequence"/>
</dbReference>
<evidence type="ECO:0000256" key="4">
    <source>
        <dbReference type="ARBA" id="ARBA00022840"/>
    </source>
</evidence>
<evidence type="ECO:0000256" key="8">
    <source>
        <dbReference type="SAM" id="Phobius"/>
    </source>
</evidence>
<dbReference type="Gene3D" id="1.10.510.10">
    <property type="entry name" value="Transferase(Phosphotransferase) domain 1"/>
    <property type="match status" value="1"/>
</dbReference>
<feature type="compositionally biased region" description="Low complexity" evidence="7">
    <location>
        <begin position="1021"/>
        <end position="1034"/>
    </location>
</feature>
<dbReference type="InterPro" id="IPR011009">
    <property type="entry name" value="Kinase-like_dom_sf"/>
</dbReference>
<keyword evidence="11" id="KW-1185">Reference proteome</keyword>
<evidence type="ECO:0000256" key="3">
    <source>
        <dbReference type="ARBA" id="ARBA00022777"/>
    </source>
</evidence>
<keyword evidence="2 6" id="KW-0547">Nucleotide-binding</keyword>
<dbReference type="PANTHER" id="PTHR44329">
    <property type="entry name" value="SERINE/THREONINE-PROTEIN KINASE TNNI3K-RELATED"/>
    <property type="match status" value="1"/>
</dbReference>
<dbReference type="SUPFAM" id="SSF52743">
    <property type="entry name" value="Subtilisin-like"/>
    <property type="match status" value="1"/>
</dbReference>
<name>A0AAD9MIJ3_PROWI</name>
<feature type="compositionally biased region" description="Low complexity" evidence="7">
    <location>
        <begin position="604"/>
        <end position="620"/>
    </location>
</feature>
<dbReference type="GO" id="GO:0006508">
    <property type="term" value="P:proteolysis"/>
    <property type="evidence" value="ECO:0007669"/>
    <property type="project" value="InterPro"/>
</dbReference>
<gene>
    <name evidence="10" type="ORF">QBZ16_000117</name>
</gene>
<organism evidence="10 11">
    <name type="scientific">Prototheca wickerhamii</name>
    <dbReference type="NCBI Taxonomy" id="3111"/>
    <lineage>
        <taxon>Eukaryota</taxon>
        <taxon>Viridiplantae</taxon>
        <taxon>Chlorophyta</taxon>
        <taxon>core chlorophytes</taxon>
        <taxon>Trebouxiophyceae</taxon>
        <taxon>Chlorellales</taxon>
        <taxon>Chlorellaceae</taxon>
        <taxon>Prototheca</taxon>
    </lineage>
</organism>
<keyword evidence="1" id="KW-0808">Transferase</keyword>
<feature type="region of interest" description="Disordered" evidence="7">
    <location>
        <begin position="943"/>
        <end position="969"/>
    </location>
</feature>
<protein>
    <recommendedName>
        <fullName evidence="9">Protein kinase domain-containing protein</fullName>
    </recommendedName>
</protein>
<keyword evidence="4 6" id="KW-0067">ATP-binding</keyword>
<dbReference type="SUPFAM" id="SSF56112">
    <property type="entry name" value="Protein kinase-like (PK-like)"/>
    <property type="match status" value="1"/>
</dbReference>
<feature type="compositionally biased region" description="Low complexity" evidence="7">
    <location>
        <begin position="943"/>
        <end position="953"/>
    </location>
</feature>
<evidence type="ECO:0000259" key="9">
    <source>
        <dbReference type="PROSITE" id="PS50011"/>
    </source>
</evidence>
<dbReference type="GO" id="GO:0004252">
    <property type="term" value="F:serine-type endopeptidase activity"/>
    <property type="evidence" value="ECO:0007669"/>
    <property type="project" value="InterPro"/>
</dbReference>
<dbReference type="InterPro" id="IPR000209">
    <property type="entry name" value="Peptidase_S8/S53_dom"/>
</dbReference>
<keyword evidence="8" id="KW-0472">Membrane</keyword>
<evidence type="ECO:0000256" key="1">
    <source>
        <dbReference type="ARBA" id="ARBA00022679"/>
    </source>
</evidence>
<dbReference type="PROSITE" id="PS51892">
    <property type="entry name" value="SUBTILASE"/>
    <property type="match status" value="1"/>
</dbReference>
<accession>A0AAD9MIJ3</accession>